<dbReference type="Proteomes" id="UP000008637">
    <property type="component" value="Chromosome"/>
</dbReference>
<accession>E8ZHJ8</accession>
<gene>
    <name evidence="1" type="ordered locus">HF1_06110</name>
</gene>
<proteinExistence type="predicted"/>
<dbReference type="KEGG" id="mha:HF1_06110"/>
<name>E8ZHJ8_MYCHL</name>
<evidence type="ECO:0000313" key="1">
    <source>
        <dbReference type="EMBL" id="CBY92619.1"/>
    </source>
</evidence>
<keyword evidence="2" id="KW-1185">Reference proteome</keyword>
<sequence>MASSLAKGGMALMGAGGIGLGGLAASSYSNPEDNSIKTLLKSKGHKLTSELPDSEQAEAWKKVSKTYALEVSEDLRIKTGNVSDTEIKDWCIKTIEQQDKDFLLKKAERWCIIYSTFEDKLKSEGLSIGTEINSFKTKYSSLGNLQGEIDKVTLESSESGDDANGKKLQKWCGSNAYLSREDKVSYENFKNHCKK</sequence>
<dbReference type="HOGENOM" id="CLU_119971_0_0_14"/>
<protein>
    <submittedName>
        <fullName evidence="1">Uncharacterized protein</fullName>
    </submittedName>
</protein>
<evidence type="ECO:0000313" key="2">
    <source>
        <dbReference type="Proteomes" id="UP000008637"/>
    </source>
</evidence>
<organism evidence="1 2">
    <name type="scientific">Mycoplasma haemofelis (strain Langford 1)</name>
    <name type="common">Haemobartonella felis</name>
    <dbReference type="NCBI Taxonomy" id="941640"/>
    <lineage>
        <taxon>Bacteria</taxon>
        <taxon>Bacillati</taxon>
        <taxon>Mycoplasmatota</taxon>
        <taxon>Mollicutes</taxon>
        <taxon>Mycoplasmataceae</taxon>
        <taxon>Mycoplasma</taxon>
    </lineage>
</organism>
<reference evidence="1 2" key="1">
    <citation type="journal article" date="2011" name="J. Bacteriol.">
        <title>Complete genome sequence of Mycoplasma haemofelis, a hemotropic mycoplasma.</title>
        <authorList>
            <person name="Barker E.N."/>
            <person name="Helps C.R."/>
            <person name="Peters I.R."/>
            <person name="Darby A.C."/>
            <person name="Radford A.D."/>
            <person name="Tasker S."/>
        </authorList>
    </citation>
    <scope>NUCLEOTIDE SEQUENCE [LARGE SCALE GENOMIC DNA]</scope>
    <source>
        <strain evidence="1 2">Langford 1</strain>
    </source>
</reference>
<dbReference type="EMBL" id="FR773153">
    <property type="protein sequence ID" value="CBY92619.1"/>
    <property type="molecule type" value="Genomic_DNA"/>
</dbReference>
<dbReference type="OrthoDB" id="9829821at2"/>
<dbReference type="AlphaFoldDB" id="E8ZHJ8"/>